<evidence type="ECO:0000313" key="2">
    <source>
        <dbReference type="EMBL" id="KAE8731867.1"/>
    </source>
</evidence>
<organism evidence="2 3">
    <name type="scientific">Hibiscus syriacus</name>
    <name type="common">Rose of Sharon</name>
    <dbReference type="NCBI Taxonomy" id="106335"/>
    <lineage>
        <taxon>Eukaryota</taxon>
        <taxon>Viridiplantae</taxon>
        <taxon>Streptophyta</taxon>
        <taxon>Embryophyta</taxon>
        <taxon>Tracheophyta</taxon>
        <taxon>Spermatophyta</taxon>
        <taxon>Magnoliopsida</taxon>
        <taxon>eudicotyledons</taxon>
        <taxon>Gunneridae</taxon>
        <taxon>Pentapetalae</taxon>
        <taxon>rosids</taxon>
        <taxon>malvids</taxon>
        <taxon>Malvales</taxon>
        <taxon>Malvaceae</taxon>
        <taxon>Malvoideae</taxon>
        <taxon>Hibiscus</taxon>
    </lineage>
</organism>
<dbReference type="GO" id="GO:0003723">
    <property type="term" value="F:RNA binding"/>
    <property type="evidence" value="ECO:0007669"/>
    <property type="project" value="InterPro"/>
</dbReference>
<reference evidence="2" key="1">
    <citation type="submission" date="2019-09" db="EMBL/GenBank/DDBJ databases">
        <title>Draft genome information of white flower Hibiscus syriacus.</title>
        <authorList>
            <person name="Kim Y.-M."/>
        </authorList>
    </citation>
    <scope>NUCLEOTIDE SEQUENCE [LARGE SCALE GENOMIC DNA]</scope>
    <source>
        <strain evidence="2">YM2019G1</strain>
    </source>
</reference>
<dbReference type="InterPro" id="IPR045040">
    <property type="entry name" value="PORR_fam"/>
</dbReference>
<keyword evidence="3" id="KW-1185">Reference proteome</keyword>
<feature type="domain" description="PORR" evidence="1">
    <location>
        <begin position="70"/>
        <end position="209"/>
    </location>
</feature>
<sequence>MLLIGELGSLKGFNYQQSFSLVNVKFKWVKVKALDAVIDGERDLRAACNLVSILSSFSKWLSPHLPSFPTSRASTCVPCFELTLEALNLHYEELDIIRENAMDLINRLRKLLMLSKDRTLPLQTIDQLKWDLGLPYDYCDSLIPNYTYMFSLFRLPGDRIGLKLLSWDDTLAVSQLEKNVSLQTEDDLKNSCLAFPMRFTRGFWTKEKVHGNG</sequence>
<dbReference type="Proteomes" id="UP000436088">
    <property type="component" value="Unassembled WGS sequence"/>
</dbReference>
<gene>
    <name evidence="2" type="ORF">F3Y22_tig00002511pilonHSYRG00502</name>
</gene>
<dbReference type="PANTHER" id="PTHR31476:SF6">
    <property type="entry name" value="EMB|CAB68190.1"/>
    <property type="match status" value="1"/>
</dbReference>
<dbReference type="PANTHER" id="PTHR31476">
    <property type="entry name" value="PROTEIN WHAT'S THIS FACTOR 1 HOMOLOG, CHLOROPLASTIC"/>
    <property type="match status" value="1"/>
</dbReference>
<dbReference type="Pfam" id="PF11955">
    <property type="entry name" value="PORR"/>
    <property type="match status" value="1"/>
</dbReference>
<dbReference type="AlphaFoldDB" id="A0A6A3CTI3"/>
<protein>
    <submittedName>
        <fullName evidence="2">F-box protein CPR30</fullName>
    </submittedName>
</protein>
<evidence type="ECO:0000259" key="1">
    <source>
        <dbReference type="Pfam" id="PF11955"/>
    </source>
</evidence>
<accession>A0A6A3CTI3</accession>
<proteinExistence type="predicted"/>
<evidence type="ECO:0000313" key="3">
    <source>
        <dbReference type="Proteomes" id="UP000436088"/>
    </source>
</evidence>
<dbReference type="EMBL" id="VEPZ02000181">
    <property type="protein sequence ID" value="KAE8731867.1"/>
    <property type="molecule type" value="Genomic_DNA"/>
</dbReference>
<dbReference type="InterPro" id="IPR021099">
    <property type="entry name" value="PORR_domain"/>
</dbReference>
<comment type="caution">
    <text evidence="2">The sequence shown here is derived from an EMBL/GenBank/DDBJ whole genome shotgun (WGS) entry which is preliminary data.</text>
</comment>
<name>A0A6A3CTI3_HIBSY</name>